<evidence type="ECO:0000313" key="9">
    <source>
        <dbReference type="EMBL" id="ORY73651.1"/>
    </source>
</evidence>
<keyword evidence="3 7" id="KW-0812">Transmembrane</keyword>
<dbReference type="EMBL" id="MCGR01000045">
    <property type="protein sequence ID" value="ORY73651.1"/>
    <property type="molecule type" value="Genomic_DNA"/>
</dbReference>
<feature type="transmembrane region" description="Helical" evidence="7">
    <location>
        <begin position="142"/>
        <end position="160"/>
    </location>
</feature>
<feature type="transmembrane region" description="Helical" evidence="7">
    <location>
        <begin position="272"/>
        <end position="291"/>
    </location>
</feature>
<keyword evidence="10" id="KW-1185">Reference proteome</keyword>
<keyword evidence="8" id="KW-0732">Signal</keyword>
<feature type="transmembrane region" description="Helical" evidence="7">
    <location>
        <begin position="56"/>
        <end position="80"/>
    </location>
</feature>
<dbReference type="InterPro" id="IPR005016">
    <property type="entry name" value="TDE1/TMS"/>
</dbReference>
<evidence type="ECO:0000256" key="3">
    <source>
        <dbReference type="ARBA" id="ARBA00022692"/>
    </source>
</evidence>
<evidence type="ECO:0000256" key="2">
    <source>
        <dbReference type="ARBA" id="ARBA00006665"/>
    </source>
</evidence>
<evidence type="ECO:0000256" key="4">
    <source>
        <dbReference type="ARBA" id="ARBA00022989"/>
    </source>
</evidence>
<dbReference type="AlphaFoldDB" id="A0A1Y2EPY0"/>
<evidence type="ECO:0000256" key="1">
    <source>
        <dbReference type="ARBA" id="ARBA00004141"/>
    </source>
</evidence>
<feature type="region of interest" description="Disordered" evidence="6">
    <location>
        <begin position="399"/>
        <end position="425"/>
    </location>
</feature>
<protein>
    <submittedName>
        <fullName evidence="9">Putative membrane protein</fullName>
    </submittedName>
</protein>
<dbReference type="PANTHER" id="PTHR10383">
    <property type="entry name" value="SERINE INCORPORATOR"/>
    <property type="match status" value="1"/>
</dbReference>
<feature type="signal peptide" evidence="8">
    <location>
        <begin position="1"/>
        <end position="19"/>
    </location>
</feature>
<dbReference type="GO" id="GO:0016020">
    <property type="term" value="C:membrane"/>
    <property type="evidence" value="ECO:0007669"/>
    <property type="project" value="UniProtKB-SubCell"/>
</dbReference>
<dbReference type="InParanoid" id="A0A1Y2EPY0"/>
<keyword evidence="5 7" id="KW-0472">Membrane</keyword>
<feature type="transmembrane region" description="Helical" evidence="7">
    <location>
        <begin position="238"/>
        <end position="260"/>
    </location>
</feature>
<comment type="caution">
    <text evidence="9">The sequence shown here is derived from an EMBL/GenBank/DDBJ whole genome shotgun (WGS) entry which is preliminary data.</text>
</comment>
<feature type="compositionally biased region" description="Basic and acidic residues" evidence="6">
    <location>
        <begin position="351"/>
        <end position="363"/>
    </location>
</feature>
<feature type="transmembrane region" description="Helical" evidence="7">
    <location>
        <begin position="311"/>
        <end position="330"/>
    </location>
</feature>
<accession>A0A1Y2EPY0</accession>
<feature type="chain" id="PRO_5012033685" evidence="8">
    <location>
        <begin position="20"/>
        <end position="523"/>
    </location>
</feature>
<feature type="region of interest" description="Disordered" evidence="6">
    <location>
        <begin position="342"/>
        <end position="363"/>
    </location>
</feature>
<evidence type="ECO:0000313" key="10">
    <source>
        <dbReference type="Proteomes" id="UP000193467"/>
    </source>
</evidence>
<comment type="similarity">
    <text evidence="2">Belongs to the TDE1 family.</text>
</comment>
<feature type="transmembrane region" description="Helical" evidence="7">
    <location>
        <begin position="166"/>
        <end position="187"/>
    </location>
</feature>
<evidence type="ECO:0000256" key="8">
    <source>
        <dbReference type="SAM" id="SignalP"/>
    </source>
</evidence>
<evidence type="ECO:0000256" key="5">
    <source>
        <dbReference type="ARBA" id="ARBA00023136"/>
    </source>
</evidence>
<feature type="compositionally biased region" description="Basic and acidic residues" evidence="6">
    <location>
        <begin position="413"/>
        <end position="425"/>
    </location>
</feature>
<gene>
    <name evidence="9" type="ORF">BCR35DRAFT_307113</name>
</gene>
<organism evidence="9 10">
    <name type="scientific">Leucosporidium creatinivorum</name>
    <dbReference type="NCBI Taxonomy" id="106004"/>
    <lineage>
        <taxon>Eukaryota</taxon>
        <taxon>Fungi</taxon>
        <taxon>Dikarya</taxon>
        <taxon>Basidiomycota</taxon>
        <taxon>Pucciniomycotina</taxon>
        <taxon>Microbotryomycetes</taxon>
        <taxon>Leucosporidiales</taxon>
        <taxon>Leucosporidium</taxon>
    </lineage>
</organism>
<dbReference type="Proteomes" id="UP000193467">
    <property type="component" value="Unassembled WGS sequence"/>
</dbReference>
<dbReference type="STRING" id="106004.A0A1Y2EPY0"/>
<reference evidence="9 10" key="1">
    <citation type="submission" date="2016-07" db="EMBL/GenBank/DDBJ databases">
        <title>Pervasive Adenine N6-methylation of Active Genes in Fungi.</title>
        <authorList>
            <consortium name="DOE Joint Genome Institute"/>
            <person name="Mondo S.J."/>
            <person name="Dannebaum R.O."/>
            <person name="Kuo R.C."/>
            <person name="Labutti K."/>
            <person name="Haridas S."/>
            <person name="Kuo A."/>
            <person name="Salamov A."/>
            <person name="Ahrendt S.R."/>
            <person name="Lipzen A."/>
            <person name="Sullivan W."/>
            <person name="Andreopoulos W.B."/>
            <person name="Clum A."/>
            <person name="Lindquist E."/>
            <person name="Daum C."/>
            <person name="Ramamoorthy G.K."/>
            <person name="Gryganskyi A."/>
            <person name="Culley D."/>
            <person name="Magnuson J.K."/>
            <person name="James T.Y."/>
            <person name="O'Malley M.A."/>
            <person name="Stajich J.E."/>
            <person name="Spatafora J.W."/>
            <person name="Visel A."/>
            <person name="Grigoriev I.V."/>
        </authorList>
    </citation>
    <scope>NUCLEOTIDE SEQUENCE [LARGE SCALE GENOMIC DNA]</scope>
    <source>
        <strain evidence="9 10">62-1032</strain>
    </source>
</reference>
<feature type="transmembrane region" description="Helical" evidence="7">
    <location>
        <begin position="493"/>
        <end position="517"/>
    </location>
</feature>
<sequence length="523" mass="56455">MGALLSIPLLGSIPALATSAASTCVGGLAFFCTGQAASALTRSCNCNSSVATRVGFSLLFLLNSLLAWLMLTDWAVKAIAKWSYEYIKMQCEEGRCYGVLAVHRICFALALFHAILACLLIGVKDTRTKRAAIQNGWWGPKVAACMLLTVAAFFIPNGFFMFYGNYISLLGATIFILIGLVLLIDFAHTWSETCLTRWEETDSPLWKWTLIGSTLGLYILSIVLTSLQYAFFAGKGCGLNIFFITTNLLLSILVSGLSIAPAIQEANSRSGLAQSGMVVAYTSYLVTSAIANHDDPSGNSSCNPLQARAAGARTGMVVLGAVFTFLAIAYSTSRAATQSKALVGGGKGKRGGGEGYERLDSHAEMGDVGGEAIREQPKRKETLRYQALMAAVAEGSLPASVLDESDDEDDDDHSPSSDEHDDERSGTRYNYSWFHVIFIMATMYVAMLLTNWNVVSPDTSPSPDTTSFLTTLLQSTTDSEATPVKIGRSHVAMWIRIVSSWVCLVLYAWSLVAPVVLPERFGE</sequence>
<dbReference type="OrthoDB" id="5963193at2759"/>
<dbReference type="PANTHER" id="PTHR10383:SF9">
    <property type="entry name" value="SERINE INCORPORATOR, ISOFORM F"/>
    <property type="match status" value="1"/>
</dbReference>
<dbReference type="Pfam" id="PF03348">
    <property type="entry name" value="Serinc"/>
    <property type="match status" value="1"/>
</dbReference>
<comment type="subcellular location">
    <subcellularLocation>
        <location evidence="1">Membrane</location>
        <topology evidence="1">Multi-pass membrane protein</topology>
    </subcellularLocation>
</comment>
<feature type="transmembrane region" description="Helical" evidence="7">
    <location>
        <begin position="100"/>
        <end position="121"/>
    </location>
</feature>
<keyword evidence="4 7" id="KW-1133">Transmembrane helix</keyword>
<feature type="transmembrane region" description="Helical" evidence="7">
    <location>
        <begin position="208"/>
        <end position="232"/>
    </location>
</feature>
<feature type="compositionally biased region" description="Acidic residues" evidence="6">
    <location>
        <begin position="403"/>
        <end position="412"/>
    </location>
</feature>
<dbReference type="FunCoup" id="A0A1Y2EPY0">
    <property type="interactions" value="304"/>
</dbReference>
<evidence type="ECO:0000256" key="6">
    <source>
        <dbReference type="SAM" id="MobiDB-lite"/>
    </source>
</evidence>
<proteinExistence type="inferred from homology"/>
<evidence type="ECO:0000256" key="7">
    <source>
        <dbReference type="SAM" id="Phobius"/>
    </source>
</evidence>
<feature type="transmembrane region" description="Helical" evidence="7">
    <location>
        <begin position="433"/>
        <end position="454"/>
    </location>
</feature>
<name>A0A1Y2EPY0_9BASI</name>